<dbReference type="GeneID" id="99746492"/>
<proteinExistence type="predicted"/>
<organism evidence="6 7">
    <name type="scientific">Roseburia faecis</name>
    <dbReference type="NCBI Taxonomy" id="301302"/>
    <lineage>
        <taxon>Bacteria</taxon>
        <taxon>Bacillati</taxon>
        <taxon>Bacillota</taxon>
        <taxon>Clostridia</taxon>
        <taxon>Lachnospirales</taxon>
        <taxon>Lachnospiraceae</taxon>
        <taxon>Roseburia</taxon>
    </lineage>
</organism>
<gene>
    <name evidence="6" type="ORF">M72_27561</name>
</gene>
<dbReference type="AlphaFoldDB" id="A0A0M6WM51"/>
<dbReference type="STRING" id="301302.ERS852420_03371"/>
<reference evidence="7" key="1">
    <citation type="submission" date="2015-05" db="EMBL/GenBank/DDBJ databases">
        <authorList>
            <consortium name="Pathogen Informatics"/>
        </authorList>
    </citation>
    <scope>NUCLEOTIDE SEQUENCE [LARGE SCALE GENOMIC DNA]</scope>
    <source>
        <strain evidence="7">M72</strain>
    </source>
</reference>
<name>A0A0M6WM51_9FIRM</name>
<evidence type="ECO:0008006" key="8">
    <source>
        <dbReference type="Google" id="ProtNLM"/>
    </source>
</evidence>
<sequence>MNWLLILVVLLVAGNIVWGFFRGFLRVVYSMAAWILILFFVTFATPYVADWMTEHTGLDTRIEKNCKEKLQNAVAGEEKSTEEQNTQEQKDLSGLGMKLPANVWNQIGDTHKLADGWMEQSGLYNTIASKASSLAMKAIAFVIVMLITVIAFHLIATAIDLVAKLPIIGEVNHMLGGIAGLIKGLLLVWLVFAFAAMGAATEAGSVVIDAVYQSEILQWLYENNLILTILLSFL</sequence>
<dbReference type="PANTHER" id="PTHR37306">
    <property type="entry name" value="COLICIN V PRODUCTION PROTEIN"/>
    <property type="match status" value="1"/>
</dbReference>
<dbReference type="GO" id="GO:0009403">
    <property type="term" value="P:toxin biosynthetic process"/>
    <property type="evidence" value="ECO:0007669"/>
    <property type="project" value="InterPro"/>
</dbReference>
<keyword evidence="4 5" id="KW-0472">Membrane</keyword>
<evidence type="ECO:0000256" key="3">
    <source>
        <dbReference type="ARBA" id="ARBA00022989"/>
    </source>
</evidence>
<evidence type="ECO:0000313" key="7">
    <source>
        <dbReference type="Proteomes" id="UP000049979"/>
    </source>
</evidence>
<feature type="transmembrane region" description="Helical" evidence="5">
    <location>
        <begin position="29"/>
        <end position="49"/>
    </location>
</feature>
<dbReference type="Pfam" id="PF02674">
    <property type="entry name" value="Colicin_V"/>
    <property type="match status" value="1"/>
</dbReference>
<dbReference type="RefSeq" id="WP_055067630.1">
    <property type="nucleotide sequence ID" value="NZ_CP173697.1"/>
</dbReference>
<evidence type="ECO:0000256" key="5">
    <source>
        <dbReference type="SAM" id="Phobius"/>
    </source>
</evidence>
<dbReference type="PANTHER" id="PTHR37306:SF1">
    <property type="entry name" value="COLICIN V PRODUCTION PROTEIN"/>
    <property type="match status" value="1"/>
</dbReference>
<dbReference type="Proteomes" id="UP000049979">
    <property type="component" value="Unassembled WGS sequence"/>
</dbReference>
<keyword evidence="2 5" id="KW-0812">Transmembrane</keyword>
<evidence type="ECO:0000256" key="2">
    <source>
        <dbReference type="ARBA" id="ARBA00022692"/>
    </source>
</evidence>
<keyword evidence="7" id="KW-1185">Reference proteome</keyword>
<protein>
    <recommendedName>
        <fullName evidence="8">Colicin V production protein</fullName>
    </recommendedName>
</protein>
<dbReference type="GO" id="GO:0016020">
    <property type="term" value="C:membrane"/>
    <property type="evidence" value="ECO:0007669"/>
    <property type="project" value="UniProtKB-SubCell"/>
</dbReference>
<evidence type="ECO:0000313" key="6">
    <source>
        <dbReference type="EMBL" id="CRL36963.1"/>
    </source>
</evidence>
<accession>A0A0M6WM51</accession>
<evidence type="ECO:0000256" key="4">
    <source>
        <dbReference type="ARBA" id="ARBA00023136"/>
    </source>
</evidence>
<dbReference type="InterPro" id="IPR003825">
    <property type="entry name" value="Colicin-V_CvpA"/>
</dbReference>
<dbReference type="OrthoDB" id="2083110at2"/>
<evidence type="ECO:0000256" key="1">
    <source>
        <dbReference type="ARBA" id="ARBA00004141"/>
    </source>
</evidence>
<feature type="transmembrane region" description="Helical" evidence="5">
    <location>
        <begin position="174"/>
        <end position="195"/>
    </location>
</feature>
<dbReference type="EMBL" id="CVRR01000014">
    <property type="protein sequence ID" value="CRL36963.1"/>
    <property type="molecule type" value="Genomic_DNA"/>
</dbReference>
<comment type="subcellular location">
    <subcellularLocation>
        <location evidence="1">Membrane</location>
        <topology evidence="1">Multi-pass membrane protein</topology>
    </subcellularLocation>
</comment>
<keyword evidence="3 5" id="KW-1133">Transmembrane helix</keyword>
<feature type="transmembrane region" description="Helical" evidence="5">
    <location>
        <begin position="138"/>
        <end position="162"/>
    </location>
</feature>